<feature type="coiled-coil region" evidence="2">
    <location>
        <begin position="82"/>
        <end position="116"/>
    </location>
</feature>
<dbReference type="GO" id="GO:0006313">
    <property type="term" value="P:DNA transposition"/>
    <property type="evidence" value="ECO:0007669"/>
    <property type="project" value="InterPro"/>
</dbReference>
<dbReference type="GO" id="GO:0004803">
    <property type="term" value="F:transposase activity"/>
    <property type="evidence" value="ECO:0007669"/>
    <property type="project" value="InterPro"/>
</dbReference>
<sequence length="124" mass="14677">MGLTRKRHYDRYTLEFKKIVVKLADHPGVMAKEVAETLGLHPVMVYRWQMEDRRGELRGNPYMARQVQNARSPAGLRKTEGEKLAEQKLKQAEKRIQKLERELANRDDEIQLLKKAERFFTKIK</sequence>
<evidence type="ECO:0000313" key="4">
    <source>
        <dbReference type="Proteomes" id="UP000770889"/>
    </source>
</evidence>
<proteinExistence type="inferred from homology"/>
<name>A0A944MBY5_9GAMM</name>
<evidence type="ECO:0000256" key="1">
    <source>
        <dbReference type="ARBA" id="ARBA00009964"/>
    </source>
</evidence>
<comment type="caution">
    <text evidence="3">The sequence shown here is derived from an EMBL/GenBank/DDBJ whole genome shotgun (WGS) entry which is preliminary data.</text>
</comment>
<keyword evidence="2" id="KW-0175">Coiled coil</keyword>
<reference evidence="3 4" key="1">
    <citation type="submission" date="2021-05" db="EMBL/GenBank/DDBJ databases">
        <title>Genetic and Functional Diversity in Clade A Lucinid endosymbionts from the Bahamas.</title>
        <authorList>
            <person name="Giani N.M."/>
            <person name="Engel A.S."/>
            <person name="Campbell B.J."/>
        </authorList>
    </citation>
    <scope>NUCLEOTIDE SEQUENCE [LARGE SCALE GENOMIC DNA]</scope>
    <source>
        <strain evidence="3">LUC16012Gg_MoonRockCtena</strain>
    </source>
</reference>
<evidence type="ECO:0000256" key="2">
    <source>
        <dbReference type="SAM" id="Coils"/>
    </source>
</evidence>
<dbReference type="InterPro" id="IPR009057">
    <property type="entry name" value="Homeodomain-like_sf"/>
</dbReference>
<dbReference type="Pfam" id="PF01527">
    <property type="entry name" value="HTH_Tnp_1"/>
    <property type="match status" value="1"/>
</dbReference>
<dbReference type="InterPro" id="IPR002514">
    <property type="entry name" value="Transposase_8"/>
</dbReference>
<accession>A0A944MBY5</accession>
<dbReference type="GO" id="GO:0003677">
    <property type="term" value="F:DNA binding"/>
    <property type="evidence" value="ECO:0007669"/>
    <property type="project" value="InterPro"/>
</dbReference>
<protein>
    <submittedName>
        <fullName evidence="3">Transposase</fullName>
    </submittedName>
</protein>
<dbReference type="EMBL" id="JAHHGM010000022">
    <property type="protein sequence ID" value="MBT2990820.1"/>
    <property type="molecule type" value="Genomic_DNA"/>
</dbReference>
<comment type="similarity">
    <text evidence="1">Belongs to the transposase 8 family.</text>
</comment>
<dbReference type="AlphaFoldDB" id="A0A944MBY5"/>
<dbReference type="SUPFAM" id="SSF46689">
    <property type="entry name" value="Homeodomain-like"/>
    <property type="match status" value="1"/>
</dbReference>
<dbReference type="Proteomes" id="UP000770889">
    <property type="component" value="Unassembled WGS sequence"/>
</dbReference>
<evidence type="ECO:0000313" key="3">
    <source>
        <dbReference type="EMBL" id="MBT2990820.1"/>
    </source>
</evidence>
<organism evidence="3 4">
    <name type="scientific">Candidatus Thiodiazotropha taylori</name>
    <dbReference type="NCBI Taxonomy" id="2792791"/>
    <lineage>
        <taxon>Bacteria</taxon>
        <taxon>Pseudomonadati</taxon>
        <taxon>Pseudomonadota</taxon>
        <taxon>Gammaproteobacteria</taxon>
        <taxon>Chromatiales</taxon>
        <taxon>Sedimenticolaceae</taxon>
        <taxon>Candidatus Thiodiazotropha</taxon>
    </lineage>
</organism>
<gene>
    <name evidence="3" type="ORF">KME65_17825</name>
</gene>